<comment type="caution">
    <text evidence="1">The sequence shown here is derived from an EMBL/GenBank/DDBJ whole genome shotgun (WGS) entry which is preliminary data.</text>
</comment>
<dbReference type="Proteomes" id="UP000823561">
    <property type="component" value="Chromosome 14"/>
</dbReference>
<gene>
    <name evidence="1" type="ORF">AALO_G00186250</name>
</gene>
<accession>A0AAV6G502</accession>
<evidence type="ECO:0000313" key="1">
    <source>
        <dbReference type="EMBL" id="KAG5269890.1"/>
    </source>
</evidence>
<keyword evidence="2" id="KW-1185">Reference proteome</keyword>
<reference evidence="1" key="1">
    <citation type="submission" date="2020-10" db="EMBL/GenBank/DDBJ databases">
        <title>Chromosome-scale genome assembly of the Allis shad, Alosa alosa.</title>
        <authorList>
            <person name="Margot Z."/>
            <person name="Christophe K."/>
            <person name="Cabau C."/>
            <person name="Louis A."/>
            <person name="Berthelot C."/>
            <person name="Parey E."/>
            <person name="Roest Crollius H."/>
            <person name="Montfort J."/>
            <person name="Robinson-Rechavi M."/>
            <person name="Bucao C."/>
            <person name="Bouchez O."/>
            <person name="Gislard M."/>
            <person name="Lluch J."/>
            <person name="Milhes M."/>
            <person name="Lampietro C."/>
            <person name="Lopez Roques C."/>
            <person name="Donnadieu C."/>
            <person name="Braasch I."/>
            <person name="Desvignes T."/>
            <person name="Postlethwait J."/>
            <person name="Bobe J."/>
            <person name="Guiguen Y."/>
        </authorList>
    </citation>
    <scope>NUCLEOTIDE SEQUENCE</scope>
    <source>
        <strain evidence="1">M-15738</strain>
        <tissue evidence="1">Blood</tissue>
    </source>
</reference>
<proteinExistence type="predicted"/>
<protein>
    <submittedName>
        <fullName evidence="1">Uncharacterized protein</fullName>
    </submittedName>
</protein>
<organism evidence="1 2">
    <name type="scientific">Alosa alosa</name>
    <name type="common">allis shad</name>
    <dbReference type="NCBI Taxonomy" id="278164"/>
    <lineage>
        <taxon>Eukaryota</taxon>
        <taxon>Metazoa</taxon>
        <taxon>Chordata</taxon>
        <taxon>Craniata</taxon>
        <taxon>Vertebrata</taxon>
        <taxon>Euteleostomi</taxon>
        <taxon>Actinopterygii</taxon>
        <taxon>Neopterygii</taxon>
        <taxon>Teleostei</taxon>
        <taxon>Clupei</taxon>
        <taxon>Clupeiformes</taxon>
        <taxon>Clupeoidei</taxon>
        <taxon>Clupeidae</taxon>
        <taxon>Alosa</taxon>
    </lineage>
</organism>
<name>A0AAV6G502_9TELE</name>
<dbReference type="AlphaFoldDB" id="A0AAV6G502"/>
<dbReference type="EMBL" id="JADWDJ010000014">
    <property type="protein sequence ID" value="KAG5269890.1"/>
    <property type="molecule type" value="Genomic_DNA"/>
</dbReference>
<evidence type="ECO:0000313" key="2">
    <source>
        <dbReference type="Proteomes" id="UP000823561"/>
    </source>
</evidence>
<sequence length="72" mass="7933">MDIRKFFKRPLSSVQATASPSELTDGVVSVILLAESSKNIADCSHPTEFADYSNLIEFVTLAPCDFILLQLQ</sequence>